<dbReference type="Proteomes" id="UP001138961">
    <property type="component" value="Unassembled WGS sequence"/>
</dbReference>
<keyword evidence="2" id="KW-0812">Transmembrane</keyword>
<reference evidence="4" key="1">
    <citation type="submission" date="2021-10" db="EMBL/GenBank/DDBJ databases">
        <title>Loktanella gaetbuli sp. nov., isolated from a tidal flat.</title>
        <authorList>
            <person name="Park S."/>
            <person name="Yoon J.-H."/>
        </authorList>
    </citation>
    <scope>NUCLEOTIDE SEQUENCE</scope>
    <source>
        <strain evidence="4">TSTF-M6</strain>
    </source>
</reference>
<accession>A0ABS8BVN8</accession>
<evidence type="ECO:0000256" key="2">
    <source>
        <dbReference type="SAM" id="Phobius"/>
    </source>
</evidence>
<organism evidence="4 5">
    <name type="scientific">Loktanella gaetbuli</name>
    <dbReference type="NCBI Taxonomy" id="2881335"/>
    <lineage>
        <taxon>Bacteria</taxon>
        <taxon>Pseudomonadati</taxon>
        <taxon>Pseudomonadota</taxon>
        <taxon>Alphaproteobacteria</taxon>
        <taxon>Rhodobacterales</taxon>
        <taxon>Roseobacteraceae</taxon>
        <taxon>Loktanella</taxon>
    </lineage>
</organism>
<keyword evidence="2" id="KW-1133">Transmembrane helix</keyword>
<keyword evidence="3" id="KW-0732">Signal</keyword>
<evidence type="ECO:0000313" key="5">
    <source>
        <dbReference type="Proteomes" id="UP001138961"/>
    </source>
</evidence>
<feature type="chain" id="PRO_5045168666" evidence="3">
    <location>
        <begin position="24"/>
        <end position="197"/>
    </location>
</feature>
<dbReference type="InterPro" id="IPR022584">
    <property type="entry name" value="DUF2937"/>
</dbReference>
<dbReference type="EMBL" id="JAJATZ010000004">
    <property type="protein sequence ID" value="MCB5199566.1"/>
    <property type="molecule type" value="Genomic_DNA"/>
</dbReference>
<dbReference type="Pfam" id="PF11157">
    <property type="entry name" value="DUF2937"/>
    <property type="match status" value="1"/>
</dbReference>
<keyword evidence="2" id="KW-0472">Membrane</keyword>
<gene>
    <name evidence="4" type="ORF">LGQ03_09965</name>
</gene>
<sequence>MAAPMIWRSVTLACALAGAAACSQYPAFTQAYLQRLAGQVDALSVVVGDFEASAMRAGLTRTQALDQMTGTPFLTDRQDDMRRTFRRHAVLSDDLARLRAASPVGRIALVTRVSDPATVQAAWADFEPALPLTVAGAASGAIGGALGWLVAALGLRGLASLFRRRPRAAPQTRREPRLTPSAARTAPTLGGVRKTRA</sequence>
<feature type="signal peptide" evidence="3">
    <location>
        <begin position="1"/>
        <end position="23"/>
    </location>
</feature>
<comment type="caution">
    <text evidence="4">The sequence shown here is derived from an EMBL/GenBank/DDBJ whole genome shotgun (WGS) entry which is preliminary data.</text>
</comment>
<proteinExistence type="predicted"/>
<name>A0ABS8BVN8_9RHOB</name>
<protein>
    <submittedName>
        <fullName evidence="4">DUF2937 family protein</fullName>
    </submittedName>
</protein>
<keyword evidence="5" id="KW-1185">Reference proteome</keyword>
<evidence type="ECO:0000256" key="3">
    <source>
        <dbReference type="SAM" id="SignalP"/>
    </source>
</evidence>
<feature type="transmembrane region" description="Helical" evidence="2">
    <location>
        <begin position="132"/>
        <end position="155"/>
    </location>
</feature>
<evidence type="ECO:0000313" key="4">
    <source>
        <dbReference type="EMBL" id="MCB5199566.1"/>
    </source>
</evidence>
<feature type="region of interest" description="Disordered" evidence="1">
    <location>
        <begin position="165"/>
        <end position="197"/>
    </location>
</feature>
<dbReference type="RefSeq" id="WP_226748276.1">
    <property type="nucleotide sequence ID" value="NZ_JAJATZ010000004.1"/>
</dbReference>
<evidence type="ECO:0000256" key="1">
    <source>
        <dbReference type="SAM" id="MobiDB-lite"/>
    </source>
</evidence>